<sequence>MDNLKLPIVIIKKILRLLTSVDYKNLKTYLLISKGLRDFILTIINGVVINNKRQLNQITKVKLYNGQYFKDYIKKVILDTIDFKPSPWDQIKNEDLSEFKNLKLVTIKLLNNIDLTETSKIVNNSKYKTKFRSFGSDSPYKIVGSNNPFINLKKLTLPTCNYTLPEVTNHIVPSKNLKSIDISINPWKPQFILAEDRDFDRESDLFFQSLKDLNLKKLSLRDRRVYTSNSSEYLNMNQFALPEYSYFITVLNSTIPLLNLSKLHLYGIFIEPNNFFNSLSQSKSLKITKLKLVSTNLKEENVFGELIHYLTEINKEIKNLSIRKNFIRTSNQNKMFMKYLRETNTLQKLDVSYNYFDCKDIFAQVISKRNQLSNITISDLTDAPHDLLVSSNILNDVQVKYSGGLRNEVLTNNKVKEIKNNMHCRTAFSYF</sequence>
<dbReference type="AlphaFoldDB" id="F0ZG35"/>
<dbReference type="InParanoid" id="F0ZG35"/>
<accession>F0ZG35</accession>
<evidence type="ECO:0000313" key="2">
    <source>
        <dbReference type="Proteomes" id="UP000001064"/>
    </source>
</evidence>
<dbReference type="eggNOG" id="ENOG502RIGV">
    <property type="taxonomic scope" value="Eukaryota"/>
</dbReference>
<evidence type="ECO:0000313" key="1">
    <source>
        <dbReference type="EMBL" id="EGC37090.1"/>
    </source>
</evidence>
<keyword evidence="2" id="KW-1185">Reference proteome</keyword>
<dbReference type="SUPFAM" id="SSF52047">
    <property type="entry name" value="RNI-like"/>
    <property type="match status" value="1"/>
</dbReference>
<proteinExistence type="predicted"/>
<dbReference type="VEuPathDB" id="AmoebaDB:DICPUDRAFT_77260"/>
<dbReference type="EMBL" id="GL871008">
    <property type="protein sequence ID" value="EGC37090.1"/>
    <property type="molecule type" value="Genomic_DNA"/>
</dbReference>
<dbReference type="KEGG" id="dpp:DICPUDRAFT_77260"/>
<dbReference type="Proteomes" id="UP000001064">
    <property type="component" value="Unassembled WGS sequence"/>
</dbReference>
<protein>
    <recommendedName>
        <fullName evidence="3">F-box domain-containing protein</fullName>
    </recommendedName>
</protein>
<evidence type="ECO:0008006" key="3">
    <source>
        <dbReference type="Google" id="ProtNLM"/>
    </source>
</evidence>
<dbReference type="OMA" id="DISINPW"/>
<organism evidence="1 2">
    <name type="scientific">Dictyostelium purpureum</name>
    <name type="common">Slime mold</name>
    <dbReference type="NCBI Taxonomy" id="5786"/>
    <lineage>
        <taxon>Eukaryota</taxon>
        <taxon>Amoebozoa</taxon>
        <taxon>Evosea</taxon>
        <taxon>Eumycetozoa</taxon>
        <taxon>Dictyostelia</taxon>
        <taxon>Dictyosteliales</taxon>
        <taxon>Dictyosteliaceae</taxon>
        <taxon>Dictyostelium</taxon>
    </lineage>
</organism>
<dbReference type="Gene3D" id="3.80.10.10">
    <property type="entry name" value="Ribonuclease Inhibitor"/>
    <property type="match status" value="1"/>
</dbReference>
<dbReference type="FunCoup" id="F0ZG35">
    <property type="interactions" value="73"/>
</dbReference>
<name>F0ZG35_DICPU</name>
<gene>
    <name evidence="1" type="ORF">DICPUDRAFT_77260</name>
</gene>
<dbReference type="RefSeq" id="XP_003286371.1">
    <property type="nucleotide sequence ID" value="XM_003286323.1"/>
</dbReference>
<reference evidence="2" key="1">
    <citation type="journal article" date="2011" name="Genome Biol.">
        <title>Comparative genomics of the social amoebae Dictyostelium discoideum and Dictyostelium purpureum.</title>
        <authorList>
            <consortium name="US DOE Joint Genome Institute (JGI-PGF)"/>
            <person name="Sucgang R."/>
            <person name="Kuo A."/>
            <person name="Tian X."/>
            <person name="Salerno W."/>
            <person name="Parikh A."/>
            <person name="Feasley C.L."/>
            <person name="Dalin E."/>
            <person name="Tu H."/>
            <person name="Huang E."/>
            <person name="Barry K."/>
            <person name="Lindquist E."/>
            <person name="Shapiro H."/>
            <person name="Bruce D."/>
            <person name="Schmutz J."/>
            <person name="Salamov A."/>
            <person name="Fey P."/>
            <person name="Gaudet P."/>
            <person name="Anjard C."/>
            <person name="Babu M.M."/>
            <person name="Basu S."/>
            <person name="Bushmanova Y."/>
            <person name="van der Wel H."/>
            <person name="Katoh-Kurasawa M."/>
            <person name="Dinh C."/>
            <person name="Coutinho P.M."/>
            <person name="Saito T."/>
            <person name="Elias M."/>
            <person name="Schaap P."/>
            <person name="Kay R.R."/>
            <person name="Henrissat B."/>
            <person name="Eichinger L."/>
            <person name="Rivero F."/>
            <person name="Putnam N.H."/>
            <person name="West C.M."/>
            <person name="Loomis W.F."/>
            <person name="Chisholm R.L."/>
            <person name="Shaulsky G."/>
            <person name="Strassmann J.E."/>
            <person name="Queller D.C."/>
            <person name="Kuspa A."/>
            <person name="Grigoriev I.V."/>
        </authorList>
    </citation>
    <scope>NUCLEOTIDE SEQUENCE [LARGE SCALE GENOMIC DNA]</scope>
    <source>
        <strain evidence="2">QSDP1</strain>
    </source>
</reference>
<dbReference type="GeneID" id="10503765"/>
<dbReference type="InterPro" id="IPR032675">
    <property type="entry name" value="LRR_dom_sf"/>
</dbReference>